<evidence type="ECO:0000259" key="9">
    <source>
        <dbReference type="SMART" id="SM00235"/>
    </source>
</evidence>
<dbReference type="GO" id="GO:0006508">
    <property type="term" value="P:proteolysis"/>
    <property type="evidence" value="ECO:0007669"/>
    <property type="project" value="UniProtKB-KW"/>
</dbReference>
<feature type="binding site" evidence="8">
    <location>
        <position position="27"/>
    </location>
    <ligand>
        <name>Ca(2+)</name>
        <dbReference type="ChEBI" id="CHEBI:29108"/>
        <label>3</label>
    </ligand>
</feature>
<dbReference type="Proteomes" id="UP001608902">
    <property type="component" value="Unassembled WGS sequence"/>
</dbReference>
<proteinExistence type="inferred from homology"/>
<dbReference type="Gene3D" id="3.40.390.10">
    <property type="entry name" value="Collagenase (Catalytic Domain)"/>
    <property type="match status" value="1"/>
</dbReference>
<dbReference type="AlphaFoldDB" id="A0ABD6EQB2"/>
<feature type="active site" evidence="7">
    <location>
        <position position="68"/>
    </location>
</feature>
<feature type="binding site" evidence="8">
    <location>
        <position position="71"/>
    </location>
    <ligand>
        <name>Zn(2+)</name>
        <dbReference type="ChEBI" id="CHEBI:29105"/>
        <label>2</label>
        <note>catalytic</note>
    </ligand>
</feature>
<keyword evidence="11" id="KW-1185">Reference proteome</keyword>
<dbReference type="InterPro" id="IPR006026">
    <property type="entry name" value="Peptidase_Metallo"/>
</dbReference>
<comment type="caution">
    <text evidence="10">The sequence shown here is derived from an EMBL/GenBank/DDBJ whole genome shotgun (WGS) entry which is preliminary data.</text>
</comment>
<dbReference type="GO" id="GO:0046872">
    <property type="term" value="F:metal ion binding"/>
    <property type="evidence" value="ECO:0007669"/>
    <property type="project" value="UniProtKB-KW"/>
</dbReference>
<dbReference type="InterPro" id="IPR024079">
    <property type="entry name" value="MetalloPept_cat_dom_sf"/>
</dbReference>
<evidence type="ECO:0000256" key="5">
    <source>
        <dbReference type="ARBA" id="ARBA00022833"/>
    </source>
</evidence>
<dbReference type="InterPro" id="IPR001818">
    <property type="entry name" value="Pept_M10_metallopeptidase"/>
</dbReference>
<feature type="binding site" evidence="8">
    <location>
        <position position="67"/>
    </location>
    <ligand>
        <name>Zn(2+)</name>
        <dbReference type="ChEBI" id="CHEBI:29105"/>
        <label>2</label>
        <note>catalytic</note>
    </ligand>
</feature>
<dbReference type="Pfam" id="PF00413">
    <property type="entry name" value="Peptidase_M10"/>
    <property type="match status" value="1"/>
</dbReference>
<feature type="binding site" evidence="8">
    <location>
        <position position="44"/>
    </location>
    <ligand>
        <name>Zn(2+)</name>
        <dbReference type="ChEBI" id="CHEBI:29105"/>
        <label>1</label>
    </ligand>
</feature>
<feature type="binding site" evidence="8">
    <location>
        <position position="77"/>
    </location>
    <ligand>
        <name>Zn(2+)</name>
        <dbReference type="ChEBI" id="CHEBI:29105"/>
        <label>2</label>
        <note>catalytic</note>
    </ligand>
</feature>
<gene>
    <name evidence="10" type="ORF">AB6A40_006198</name>
</gene>
<keyword evidence="6" id="KW-0482">Metalloprotease</keyword>
<feature type="domain" description="Peptidase metallopeptidase" evidence="9">
    <location>
        <begin position="2"/>
        <end position="113"/>
    </location>
</feature>
<keyword evidence="5 8" id="KW-0862">Zinc</keyword>
<keyword evidence="2" id="KW-0645">Protease</keyword>
<reference evidence="10 11" key="1">
    <citation type="submission" date="2024-08" db="EMBL/GenBank/DDBJ databases">
        <title>Gnathostoma spinigerum genome.</title>
        <authorList>
            <person name="Gonzalez-Bertolin B."/>
            <person name="Monzon S."/>
            <person name="Zaballos A."/>
            <person name="Jimenez P."/>
            <person name="Dekumyoy P."/>
            <person name="Varona S."/>
            <person name="Cuesta I."/>
            <person name="Sumanam S."/>
            <person name="Adisakwattana P."/>
            <person name="Gasser R.B."/>
            <person name="Hernandez-Gonzalez A."/>
            <person name="Young N.D."/>
            <person name="Perteguer M.J."/>
        </authorList>
    </citation>
    <scope>NUCLEOTIDE SEQUENCE [LARGE SCALE GENOMIC DNA]</scope>
    <source>
        <strain evidence="10">AL3</strain>
        <tissue evidence="10">Liver</tissue>
    </source>
</reference>
<feature type="binding site" evidence="8">
    <location>
        <position position="46"/>
    </location>
    <ligand>
        <name>Ca(2+)</name>
        <dbReference type="ChEBI" id="CHEBI:29108"/>
        <label>3</label>
    </ligand>
</feature>
<feature type="binding site" evidence="8">
    <location>
        <position position="19"/>
    </location>
    <ligand>
        <name>Zn(2+)</name>
        <dbReference type="ChEBI" id="CHEBI:29105"/>
        <label>1</label>
    </ligand>
</feature>
<dbReference type="GO" id="GO:0008237">
    <property type="term" value="F:metallopeptidase activity"/>
    <property type="evidence" value="ECO:0007669"/>
    <property type="project" value="UniProtKB-KW"/>
</dbReference>
<dbReference type="PANTHER" id="PTHR10201">
    <property type="entry name" value="MATRIX METALLOPROTEINASE"/>
    <property type="match status" value="1"/>
</dbReference>
<organism evidence="10 11">
    <name type="scientific">Gnathostoma spinigerum</name>
    <dbReference type="NCBI Taxonomy" id="75299"/>
    <lineage>
        <taxon>Eukaryota</taxon>
        <taxon>Metazoa</taxon>
        <taxon>Ecdysozoa</taxon>
        <taxon>Nematoda</taxon>
        <taxon>Chromadorea</taxon>
        <taxon>Rhabditida</taxon>
        <taxon>Spirurina</taxon>
        <taxon>Gnathostomatomorpha</taxon>
        <taxon>Gnathostomatoidea</taxon>
        <taxon>Gnathostomatidae</taxon>
        <taxon>Gnathostoma</taxon>
    </lineage>
</organism>
<keyword evidence="4" id="KW-0378">Hydrolase</keyword>
<feature type="binding site" evidence="8">
    <location>
        <position position="9"/>
    </location>
    <ligand>
        <name>Ca(2+)</name>
        <dbReference type="ChEBI" id="CHEBI:29108"/>
        <label>2</label>
    </ligand>
</feature>
<evidence type="ECO:0000256" key="1">
    <source>
        <dbReference type="ARBA" id="ARBA00010370"/>
    </source>
</evidence>
<evidence type="ECO:0000256" key="2">
    <source>
        <dbReference type="ARBA" id="ARBA00022670"/>
    </source>
</evidence>
<evidence type="ECO:0000256" key="6">
    <source>
        <dbReference type="ARBA" id="ARBA00023049"/>
    </source>
</evidence>
<evidence type="ECO:0000256" key="7">
    <source>
        <dbReference type="PIRSR" id="PIRSR621190-1"/>
    </source>
</evidence>
<protein>
    <recommendedName>
        <fullName evidence="9">Peptidase metallopeptidase domain-containing protein</fullName>
    </recommendedName>
</protein>
<dbReference type="SUPFAM" id="SSF55486">
    <property type="entry name" value="Metalloproteases ('zincins'), catalytic domain"/>
    <property type="match status" value="1"/>
</dbReference>
<feature type="binding site" evidence="8">
    <location>
        <position position="26"/>
    </location>
    <ligand>
        <name>Ca(2+)</name>
        <dbReference type="ChEBI" id="CHEBI:29108"/>
        <label>3</label>
    </ligand>
</feature>
<feature type="binding site" evidence="8">
    <location>
        <position position="34"/>
    </location>
    <ligand>
        <name>Zn(2+)</name>
        <dbReference type="ChEBI" id="CHEBI:29105"/>
        <label>1</label>
    </ligand>
</feature>
<comment type="cofactor">
    <cofactor evidence="8">
        <name>Zn(2+)</name>
        <dbReference type="ChEBI" id="CHEBI:29105"/>
    </cofactor>
    <text evidence="8">Binds 2 Zn(2+) ions per subunit.</text>
</comment>
<evidence type="ECO:0000256" key="8">
    <source>
        <dbReference type="PIRSR" id="PIRSR621190-2"/>
    </source>
</evidence>
<evidence type="ECO:0000313" key="11">
    <source>
        <dbReference type="Proteomes" id="UP001608902"/>
    </source>
</evidence>
<evidence type="ECO:0000256" key="4">
    <source>
        <dbReference type="ARBA" id="ARBA00022801"/>
    </source>
</evidence>
<feature type="binding site" evidence="8">
    <location>
        <position position="49"/>
    </location>
    <ligand>
        <name>Ca(2+)</name>
        <dbReference type="ChEBI" id="CHEBI:29108"/>
        <label>1</label>
    </ligand>
</feature>
<feature type="binding site" evidence="8">
    <location>
        <position position="21"/>
    </location>
    <ligand>
        <name>Zn(2+)</name>
        <dbReference type="ChEBI" id="CHEBI:29105"/>
        <label>1</label>
    </ligand>
</feature>
<feature type="binding site" evidence="8">
    <location>
        <position position="49"/>
    </location>
    <ligand>
        <name>Ca(2+)</name>
        <dbReference type="ChEBI" id="CHEBI:29108"/>
        <label>3</label>
    </ligand>
</feature>
<dbReference type="SMART" id="SM00235">
    <property type="entry name" value="ZnMc"/>
    <property type="match status" value="1"/>
</dbReference>
<dbReference type="InterPro" id="IPR021190">
    <property type="entry name" value="Pept_M10A"/>
</dbReference>
<accession>A0ABD6EQB2</accession>
<dbReference type="PANTHER" id="PTHR10201:SF323">
    <property type="entry name" value="MATRIX METALLOPROTEINASE-21"/>
    <property type="match status" value="1"/>
</dbReference>
<evidence type="ECO:0000256" key="3">
    <source>
        <dbReference type="ARBA" id="ARBA00022723"/>
    </source>
</evidence>
<name>A0ABD6EQB2_9BILA</name>
<comment type="cofactor">
    <cofactor evidence="8">
        <name>Ca(2+)</name>
        <dbReference type="ChEBI" id="CHEBI:29108"/>
    </cofactor>
    <text evidence="8">Can bind about 5 Ca(2+) ions per subunit.</text>
</comment>
<comment type="similarity">
    <text evidence="1">Belongs to the peptidase M10A family.</text>
</comment>
<keyword evidence="3 8" id="KW-0479">Metal-binding</keyword>
<evidence type="ECO:0000313" key="10">
    <source>
        <dbReference type="EMBL" id="MFH4979489.1"/>
    </source>
</evidence>
<sequence length="152" mass="17126">MKNNCEKGDLDILFAKFEHGDKEAFDGVGGIIAHSGYPVEGLVHFDASEHWSTTGRTGLDIRHVALHEIGHAFGLEHSNDPNAVMYPYYMGQVRKGFWLTNDDVDGIREAFNPLRFAVEKLRKYSESKNKYHAHGWRAYESSPAFDEAVTAP</sequence>
<dbReference type="PRINTS" id="PR00138">
    <property type="entry name" value="MATRIXIN"/>
</dbReference>
<feature type="binding site" evidence="8">
    <location>
        <position position="85"/>
    </location>
    <ligand>
        <name>Zn(2+)</name>
        <dbReference type="ChEBI" id="CHEBI:29105"/>
        <label>2</label>
        <note>catalytic</note>
    </ligand>
</feature>
<keyword evidence="8" id="KW-0106">Calcium</keyword>
<dbReference type="EMBL" id="JBGFUD010004254">
    <property type="protein sequence ID" value="MFH4979489.1"/>
    <property type="molecule type" value="Genomic_DNA"/>
</dbReference>